<dbReference type="OrthoDB" id="7041663at2"/>
<feature type="domain" description="RNA polymerase sigma-70 region 2" evidence="6">
    <location>
        <begin position="31"/>
        <end position="89"/>
    </location>
</feature>
<dbReference type="GO" id="GO:0006352">
    <property type="term" value="P:DNA-templated transcription initiation"/>
    <property type="evidence" value="ECO:0007669"/>
    <property type="project" value="InterPro"/>
</dbReference>
<accession>A0A4U1L8Q7</accession>
<proteinExistence type="inferred from homology"/>
<organism evidence="8 9">
    <name type="scientific">Sphingomonas baiyangensis</name>
    <dbReference type="NCBI Taxonomy" id="2572576"/>
    <lineage>
        <taxon>Bacteria</taxon>
        <taxon>Pseudomonadati</taxon>
        <taxon>Pseudomonadota</taxon>
        <taxon>Alphaproteobacteria</taxon>
        <taxon>Sphingomonadales</taxon>
        <taxon>Sphingomonadaceae</taxon>
        <taxon>Sphingomonas</taxon>
    </lineage>
</organism>
<dbReference type="EMBL" id="SWKR01000001">
    <property type="protein sequence ID" value="TKD53372.1"/>
    <property type="molecule type" value="Genomic_DNA"/>
</dbReference>
<dbReference type="NCBIfam" id="TIGR02937">
    <property type="entry name" value="sigma70-ECF"/>
    <property type="match status" value="1"/>
</dbReference>
<protein>
    <submittedName>
        <fullName evidence="8">Sigma-70 family RNA polymerase sigma factor</fullName>
    </submittedName>
</protein>
<name>A0A4U1L8Q7_9SPHN</name>
<dbReference type="Pfam" id="PF08281">
    <property type="entry name" value="Sigma70_r4_2"/>
    <property type="match status" value="1"/>
</dbReference>
<dbReference type="InterPro" id="IPR039425">
    <property type="entry name" value="RNA_pol_sigma-70-like"/>
</dbReference>
<evidence type="ECO:0000256" key="3">
    <source>
        <dbReference type="ARBA" id="ARBA00023082"/>
    </source>
</evidence>
<keyword evidence="9" id="KW-1185">Reference proteome</keyword>
<dbReference type="Proteomes" id="UP000309138">
    <property type="component" value="Unassembled WGS sequence"/>
</dbReference>
<dbReference type="Pfam" id="PF04542">
    <property type="entry name" value="Sigma70_r2"/>
    <property type="match status" value="1"/>
</dbReference>
<evidence type="ECO:0000313" key="9">
    <source>
        <dbReference type="Proteomes" id="UP000309138"/>
    </source>
</evidence>
<evidence type="ECO:0000256" key="5">
    <source>
        <dbReference type="ARBA" id="ARBA00023163"/>
    </source>
</evidence>
<dbReference type="GO" id="GO:0003677">
    <property type="term" value="F:DNA binding"/>
    <property type="evidence" value="ECO:0007669"/>
    <property type="project" value="UniProtKB-KW"/>
</dbReference>
<sequence length="173" mass="19341">MFGDRPLGELMARAQAGDAHAYRTLLEQSGRWLRRYFGGRIAPHLIDDLVQDTLASVHAKRATFDPARPYLPWLAAIARYRWVDQLRRGYRADETLLRDDLAADPIDAAETARISLDALLAYLPDRQVMVIRLVKIDGLSVAEASARTGQSEALVKVNVHRGLKRLAALVEKA</sequence>
<dbReference type="Gene3D" id="1.10.10.10">
    <property type="entry name" value="Winged helix-like DNA-binding domain superfamily/Winged helix DNA-binding domain"/>
    <property type="match status" value="1"/>
</dbReference>
<evidence type="ECO:0000256" key="1">
    <source>
        <dbReference type="ARBA" id="ARBA00010641"/>
    </source>
</evidence>
<evidence type="ECO:0000256" key="4">
    <source>
        <dbReference type="ARBA" id="ARBA00023125"/>
    </source>
</evidence>
<dbReference type="Gene3D" id="1.10.1740.10">
    <property type="match status" value="1"/>
</dbReference>
<feature type="domain" description="RNA polymerase sigma factor 70 region 4 type 2" evidence="7">
    <location>
        <begin position="115"/>
        <end position="166"/>
    </location>
</feature>
<dbReference type="SUPFAM" id="SSF88659">
    <property type="entry name" value="Sigma3 and sigma4 domains of RNA polymerase sigma factors"/>
    <property type="match status" value="1"/>
</dbReference>
<dbReference type="InterPro" id="IPR007627">
    <property type="entry name" value="RNA_pol_sigma70_r2"/>
</dbReference>
<keyword evidence="5" id="KW-0804">Transcription</keyword>
<evidence type="ECO:0000256" key="2">
    <source>
        <dbReference type="ARBA" id="ARBA00023015"/>
    </source>
</evidence>
<dbReference type="InterPro" id="IPR036388">
    <property type="entry name" value="WH-like_DNA-bd_sf"/>
</dbReference>
<dbReference type="InterPro" id="IPR013249">
    <property type="entry name" value="RNA_pol_sigma70_r4_t2"/>
</dbReference>
<keyword evidence="2" id="KW-0805">Transcription regulation</keyword>
<dbReference type="PANTHER" id="PTHR43133">
    <property type="entry name" value="RNA POLYMERASE ECF-TYPE SIGMA FACTO"/>
    <property type="match status" value="1"/>
</dbReference>
<evidence type="ECO:0000313" key="8">
    <source>
        <dbReference type="EMBL" id="TKD53372.1"/>
    </source>
</evidence>
<dbReference type="InterPro" id="IPR014284">
    <property type="entry name" value="RNA_pol_sigma-70_dom"/>
</dbReference>
<dbReference type="PANTHER" id="PTHR43133:SF58">
    <property type="entry name" value="ECF RNA POLYMERASE SIGMA FACTOR SIGD"/>
    <property type="match status" value="1"/>
</dbReference>
<keyword evidence="3" id="KW-0731">Sigma factor</keyword>
<keyword evidence="4" id="KW-0238">DNA-binding</keyword>
<comment type="caution">
    <text evidence="8">The sequence shown here is derived from an EMBL/GenBank/DDBJ whole genome shotgun (WGS) entry which is preliminary data.</text>
</comment>
<comment type="similarity">
    <text evidence="1">Belongs to the sigma-70 factor family. ECF subfamily.</text>
</comment>
<evidence type="ECO:0000259" key="6">
    <source>
        <dbReference type="Pfam" id="PF04542"/>
    </source>
</evidence>
<dbReference type="InterPro" id="IPR013324">
    <property type="entry name" value="RNA_pol_sigma_r3/r4-like"/>
</dbReference>
<dbReference type="GO" id="GO:0016987">
    <property type="term" value="F:sigma factor activity"/>
    <property type="evidence" value="ECO:0007669"/>
    <property type="project" value="UniProtKB-KW"/>
</dbReference>
<dbReference type="SUPFAM" id="SSF88946">
    <property type="entry name" value="Sigma2 domain of RNA polymerase sigma factors"/>
    <property type="match status" value="1"/>
</dbReference>
<gene>
    <name evidence="8" type="ORF">FBR43_01870</name>
</gene>
<reference evidence="8 9" key="1">
    <citation type="submission" date="2019-04" db="EMBL/GenBank/DDBJ databases">
        <authorList>
            <person name="Yang Y."/>
            <person name="Wei D."/>
        </authorList>
    </citation>
    <scope>NUCLEOTIDE SEQUENCE [LARGE SCALE GENOMIC DNA]</scope>
    <source>
        <strain evidence="8 9">L-1-4w-11</strain>
    </source>
</reference>
<evidence type="ECO:0000259" key="7">
    <source>
        <dbReference type="Pfam" id="PF08281"/>
    </source>
</evidence>
<dbReference type="InterPro" id="IPR013325">
    <property type="entry name" value="RNA_pol_sigma_r2"/>
</dbReference>
<dbReference type="AlphaFoldDB" id="A0A4U1L8Q7"/>